<evidence type="ECO:0000256" key="4">
    <source>
        <dbReference type="ARBA" id="ARBA00019595"/>
    </source>
</evidence>
<dbReference type="Gene3D" id="2.60.120.10">
    <property type="entry name" value="Jelly Rolls"/>
    <property type="match status" value="1"/>
</dbReference>
<dbReference type="Pfam" id="PF00908">
    <property type="entry name" value="dTDP_sugar_isom"/>
    <property type="match status" value="1"/>
</dbReference>
<dbReference type="EC" id="5.1.3.13" evidence="3 7"/>
<gene>
    <name evidence="8" type="ORF">GGQ67_004970</name>
</gene>
<comment type="pathway">
    <text evidence="7">Carbohydrate biosynthesis; dTDP-L-rhamnose biosynthesis.</text>
</comment>
<evidence type="ECO:0000256" key="5">
    <source>
        <dbReference type="PIRSR" id="PIRSR600888-1"/>
    </source>
</evidence>
<comment type="subunit">
    <text evidence="7">Homodimer.</text>
</comment>
<dbReference type="SUPFAM" id="SSF51182">
    <property type="entry name" value="RmlC-like cupins"/>
    <property type="match status" value="1"/>
</dbReference>
<organism evidence="8 9">
    <name type="scientific">Rhizobium metallidurans</name>
    <dbReference type="NCBI Taxonomy" id="1265931"/>
    <lineage>
        <taxon>Bacteria</taxon>
        <taxon>Pseudomonadati</taxon>
        <taxon>Pseudomonadota</taxon>
        <taxon>Alphaproteobacteria</taxon>
        <taxon>Hyphomicrobiales</taxon>
        <taxon>Rhizobiaceae</taxon>
        <taxon>Rhizobium/Agrobacterium group</taxon>
        <taxon>Rhizobium</taxon>
    </lineage>
</organism>
<evidence type="ECO:0000313" key="8">
    <source>
        <dbReference type="EMBL" id="MBB3967271.1"/>
    </source>
</evidence>
<reference evidence="8 9" key="1">
    <citation type="submission" date="2020-08" db="EMBL/GenBank/DDBJ databases">
        <title>Genomic Encyclopedia of Type Strains, Phase IV (KMG-IV): sequencing the most valuable type-strain genomes for metagenomic binning, comparative biology and taxonomic classification.</title>
        <authorList>
            <person name="Goeker M."/>
        </authorList>
    </citation>
    <scope>NUCLEOTIDE SEQUENCE [LARGE SCALE GENOMIC DNA]</scope>
    <source>
        <strain evidence="8 9">DSM 26575</strain>
    </source>
</reference>
<dbReference type="RefSeq" id="WP_183902685.1">
    <property type="nucleotide sequence ID" value="NZ_JACIDW010000040.1"/>
</dbReference>
<comment type="similarity">
    <text evidence="7">Belongs to the dTDP-4-dehydrorhamnose 3,5-epimerase family.</text>
</comment>
<dbReference type="UniPathway" id="UPA00124"/>
<evidence type="ECO:0000256" key="7">
    <source>
        <dbReference type="RuleBase" id="RU364069"/>
    </source>
</evidence>
<dbReference type="InterPro" id="IPR011051">
    <property type="entry name" value="RmlC_Cupin_sf"/>
</dbReference>
<dbReference type="NCBIfam" id="TIGR01221">
    <property type="entry name" value="rmlC"/>
    <property type="match status" value="1"/>
</dbReference>
<dbReference type="GO" id="GO:0000271">
    <property type="term" value="P:polysaccharide biosynthetic process"/>
    <property type="evidence" value="ECO:0007669"/>
    <property type="project" value="TreeGrafter"/>
</dbReference>
<sequence length="183" mass="20969">MQLHEVEGLLAGMFVLKPTVYADQRGFFFESWNKREFSQLTRVDLDFVQDNTSSSSCDVLRGLHYQVVRPQGKLVSAARGAIYDVAVDLRRSSPTFGKWFGIELSDENMLQLWIPPGFAHGYIVRSSVAHVNYKTTEYYAPEHERCISWADPSLDILWGQQRPPILSEKDRTGTSFDQAELYK</sequence>
<feature type="active site" description="Proton donor" evidence="5">
    <location>
        <position position="133"/>
    </location>
</feature>
<dbReference type="PANTHER" id="PTHR21047">
    <property type="entry name" value="DTDP-6-DEOXY-D-GLUCOSE-3,5 EPIMERASE"/>
    <property type="match status" value="1"/>
</dbReference>
<comment type="function">
    <text evidence="2 7">Catalyzes the epimerization of the C3' and C5'positions of dTDP-6-deoxy-D-xylo-4-hexulose, forming dTDP-6-deoxy-L-lyxo-4-hexulose.</text>
</comment>
<accession>A0A7W6GF20</accession>
<evidence type="ECO:0000256" key="2">
    <source>
        <dbReference type="ARBA" id="ARBA00001997"/>
    </source>
</evidence>
<dbReference type="PANTHER" id="PTHR21047:SF2">
    <property type="entry name" value="THYMIDINE DIPHOSPHO-4-KETO-RHAMNOSE 3,5-EPIMERASE"/>
    <property type="match status" value="1"/>
</dbReference>
<proteinExistence type="inferred from homology"/>
<dbReference type="CDD" id="cd00438">
    <property type="entry name" value="cupin_RmlC"/>
    <property type="match status" value="1"/>
</dbReference>
<keyword evidence="7 8" id="KW-0413">Isomerase</keyword>
<evidence type="ECO:0000256" key="1">
    <source>
        <dbReference type="ARBA" id="ARBA00001298"/>
    </source>
</evidence>
<evidence type="ECO:0000313" key="9">
    <source>
        <dbReference type="Proteomes" id="UP000582090"/>
    </source>
</evidence>
<name>A0A7W6GF20_9HYPH</name>
<dbReference type="GO" id="GO:0008830">
    <property type="term" value="F:dTDP-4-dehydrorhamnose 3,5-epimerase activity"/>
    <property type="evidence" value="ECO:0007669"/>
    <property type="project" value="UniProtKB-UniRule"/>
</dbReference>
<evidence type="ECO:0000256" key="3">
    <source>
        <dbReference type="ARBA" id="ARBA00012098"/>
    </source>
</evidence>
<comment type="caution">
    <text evidence="8">The sequence shown here is derived from an EMBL/GenBank/DDBJ whole genome shotgun (WGS) entry which is preliminary data.</text>
</comment>
<feature type="active site" description="Proton acceptor" evidence="5">
    <location>
        <position position="64"/>
    </location>
</feature>
<dbReference type="EMBL" id="JACIDW010000040">
    <property type="protein sequence ID" value="MBB3967271.1"/>
    <property type="molecule type" value="Genomic_DNA"/>
</dbReference>
<dbReference type="InterPro" id="IPR014710">
    <property type="entry name" value="RmlC-like_jellyroll"/>
</dbReference>
<feature type="site" description="Participates in a stacking interaction with the thymidine ring of dTDP-4-oxo-6-deoxyglucose" evidence="6">
    <location>
        <position position="139"/>
    </location>
</feature>
<evidence type="ECO:0000256" key="6">
    <source>
        <dbReference type="PIRSR" id="PIRSR600888-3"/>
    </source>
</evidence>
<protein>
    <recommendedName>
        <fullName evidence="4 7">dTDP-4-dehydrorhamnose 3,5-epimerase</fullName>
        <ecNumber evidence="3 7">5.1.3.13</ecNumber>
    </recommendedName>
    <alternativeName>
        <fullName evidence="7">Thymidine diphospho-4-keto-rhamnose 3,5-epimerase</fullName>
    </alternativeName>
</protein>
<dbReference type="InterPro" id="IPR000888">
    <property type="entry name" value="RmlC-like"/>
</dbReference>
<dbReference type="Proteomes" id="UP000582090">
    <property type="component" value="Unassembled WGS sequence"/>
</dbReference>
<comment type="catalytic activity">
    <reaction evidence="1 7">
        <text>dTDP-4-dehydro-6-deoxy-alpha-D-glucose = dTDP-4-dehydro-beta-L-rhamnose</text>
        <dbReference type="Rhea" id="RHEA:16969"/>
        <dbReference type="ChEBI" id="CHEBI:57649"/>
        <dbReference type="ChEBI" id="CHEBI:62830"/>
        <dbReference type="EC" id="5.1.3.13"/>
    </reaction>
</comment>
<dbReference type="GO" id="GO:0019305">
    <property type="term" value="P:dTDP-rhamnose biosynthetic process"/>
    <property type="evidence" value="ECO:0007669"/>
    <property type="project" value="UniProtKB-UniRule"/>
</dbReference>
<dbReference type="AlphaFoldDB" id="A0A7W6GF20"/>
<dbReference type="GO" id="GO:0005829">
    <property type="term" value="C:cytosol"/>
    <property type="evidence" value="ECO:0007669"/>
    <property type="project" value="TreeGrafter"/>
</dbReference>
<keyword evidence="9" id="KW-1185">Reference proteome</keyword>